<dbReference type="RefSeq" id="WP_007089684.1">
    <property type="nucleotide sequence ID" value="NZ_CP004388.1"/>
</dbReference>
<reference evidence="1 2" key="1">
    <citation type="journal article" date="2012" name="J. Bacteriol.">
        <title>Genome sequence of Thalassospira xiamenensis type strain M-5.</title>
        <authorList>
            <person name="Lai Q."/>
            <person name="Shao Z."/>
        </authorList>
    </citation>
    <scope>NUCLEOTIDE SEQUENCE [LARGE SCALE GENOMIC DNA]</scope>
    <source>
        <strain evidence="1 2">M-5</strain>
    </source>
</reference>
<dbReference type="KEGG" id="txi:TH3_15505"/>
<sequence length="126" mass="13673">MTQKTVEADKTATSIPAPLLEVFNGPLASTVKNNSEAIANSMQVVPAKLGEFVAGRIKANVQLYQTCQECTDWSDLMDAQQTWLKDTNAAFADQTNTIIAMTQSLFGQIEVPKGTPETKVSDKAHK</sequence>
<evidence type="ECO:0000313" key="1">
    <source>
        <dbReference type="EMBL" id="AJD53205.1"/>
    </source>
</evidence>
<dbReference type="EMBL" id="CP004388">
    <property type="protein sequence ID" value="AJD53205.1"/>
    <property type="molecule type" value="Genomic_DNA"/>
</dbReference>
<proteinExistence type="predicted"/>
<organism evidence="1 2">
    <name type="scientific">Thalassospira xiamenensis M-5 = DSM 17429</name>
    <dbReference type="NCBI Taxonomy" id="1123366"/>
    <lineage>
        <taxon>Bacteria</taxon>
        <taxon>Pseudomonadati</taxon>
        <taxon>Pseudomonadota</taxon>
        <taxon>Alphaproteobacteria</taxon>
        <taxon>Rhodospirillales</taxon>
        <taxon>Thalassospiraceae</taxon>
        <taxon>Thalassospira</taxon>
    </lineage>
</organism>
<accession>A0AB72UG89</accession>
<dbReference type="AlphaFoldDB" id="A0AB72UG89"/>
<dbReference type="GeneID" id="31928778"/>
<evidence type="ECO:0008006" key="3">
    <source>
        <dbReference type="Google" id="ProtNLM"/>
    </source>
</evidence>
<dbReference type="Proteomes" id="UP000007127">
    <property type="component" value="Chromosome"/>
</dbReference>
<evidence type="ECO:0000313" key="2">
    <source>
        <dbReference type="Proteomes" id="UP000007127"/>
    </source>
</evidence>
<gene>
    <name evidence="1" type="ORF">TH3_15505</name>
</gene>
<protein>
    <recommendedName>
        <fullName evidence="3">Phasin domain-containing protein</fullName>
    </recommendedName>
</protein>
<name>A0AB72UG89_9PROT</name>